<dbReference type="PANTHER" id="PTHR47958">
    <property type="entry name" value="ATP-DEPENDENT RNA HELICASE DBP3"/>
    <property type="match status" value="1"/>
</dbReference>
<evidence type="ECO:0000256" key="8">
    <source>
        <dbReference type="PROSITE-ProRule" id="PRU00552"/>
    </source>
</evidence>
<evidence type="ECO:0000259" key="10">
    <source>
        <dbReference type="PROSITE" id="PS51192"/>
    </source>
</evidence>
<dbReference type="PROSITE" id="PS51194">
    <property type="entry name" value="HELICASE_CTER"/>
    <property type="match status" value="1"/>
</dbReference>
<feature type="region of interest" description="Disordered" evidence="9">
    <location>
        <begin position="1"/>
        <end position="58"/>
    </location>
</feature>
<dbReference type="Gene3D" id="3.40.50.300">
    <property type="entry name" value="P-loop containing nucleotide triphosphate hydrolases"/>
    <property type="match status" value="2"/>
</dbReference>
<dbReference type="Proteomes" id="UP000828390">
    <property type="component" value="Unassembled WGS sequence"/>
</dbReference>
<dbReference type="CDD" id="cd18787">
    <property type="entry name" value="SF2_C_DEAD"/>
    <property type="match status" value="1"/>
</dbReference>
<organism evidence="13 14">
    <name type="scientific">Dreissena polymorpha</name>
    <name type="common">Zebra mussel</name>
    <name type="synonym">Mytilus polymorpha</name>
    <dbReference type="NCBI Taxonomy" id="45954"/>
    <lineage>
        <taxon>Eukaryota</taxon>
        <taxon>Metazoa</taxon>
        <taxon>Spiralia</taxon>
        <taxon>Lophotrochozoa</taxon>
        <taxon>Mollusca</taxon>
        <taxon>Bivalvia</taxon>
        <taxon>Autobranchia</taxon>
        <taxon>Heteroconchia</taxon>
        <taxon>Euheterodonta</taxon>
        <taxon>Imparidentia</taxon>
        <taxon>Neoheterodontei</taxon>
        <taxon>Myida</taxon>
        <taxon>Dreissenoidea</taxon>
        <taxon>Dreissenidae</taxon>
        <taxon>Dreissena</taxon>
    </lineage>
</organism>
<dbReference type="EMBL" id="JAIWYP010000009">
    <property type="protein sequence ID" value="KAH3771735.1"/>
    <property type="molecule type" value="Genomic_DNA"/>
</dbReference>
<dbReference type="InterPro" id="IPR001650">
    <property type="entry name" value="Helicase_C-like"/>
</dbReference>
<evidence type="ECO:0000313" key="13">
    <source>
        <dbReference type="EMBL" id="KAH3771735.1"/>
    </source>
</evidence>
<evidence type="ECO:0000313" key="14">
    <source>
        <dbReference type="Proteomes" id="UP000828390"/>
    </source>
</evidence>
<feature type="domain" description="Helicase C-terminal" evidence="11">
    <location>
        <begin position="294"/>
        <end position="455"/>
    </location>
</feature>
<dbReference type="Pfam" id="PF00271">
    <property type="entry name" value="Helicase_C"/>
    <property type="match status" value="1"/>
</dbReference>
<dbReference type="GO" id="GO:0016787">
    <property type="term" value="F:hydrolase activity"/>
    <property type="evidence" value="ECO:0007669"/>
    <property type="project" value="UniProtKB-KW"/>
</dbReference>
<evidence type="ECO:0000256" key="9">
    <source>
        <dbReference type="SAM" id="MobiDB-lite"/>
    </source>
</evidence>
<dbReference type="InterPro" id="IPR011545">
    <property type="entry name" value="DEAD/DEAH_box_helicase_dom"/>
</dbReference>
<keyword evidence="4" id="KW-0347">Helicase</keyword>
<dbReference type="PROSITE" id="PS51192">
    <property type="entry name" value="HELICASE_ATP_BIND_1"/>
    <property type="match status" value="1"/>
</dbReference>
<dbReference type="SMART" id="SM00487">
    <property type="entry name" value="DEXDc"/>
    <property type="match status" value="1"/>
</dbReference>
<evidence type="ECO:0000256" key="6">
    <source>
        <dbReference type="ARBA" id="ARBA00022884"/>
    </source>
</evidence>
<keyword evidence="3" id="KW-0378">Hydrolase</keyword>
<keyword evidence="6" id="KW-0694">RNA-binding</keyword>
<dbReference type="Pfam" id="PF00270">
    <property type="entry name" value="DEAD"/>
    <property type="match status" value="1"/>
</dbReference>
<feature type="short sequence motif" description="Q motif" evidence="8">
    <location>
        <begin position="81"/>
        <end position="109"/>
    </location>
</feature>
<keyword evidence="5" id="KW-0067">ATP-binding</keyword>
<proteinExistence type="predicted"/>
<dbReference type="EC" id="3.6.4.13" evidence="1"/>
<accession>A0A9D4E4D4</accession>
<reference evidence="13" key="1">
    <citation type="journal article" date="2019" name="bioRxiv">
        <title>The Genome of the Zebra Mussel, Dreissena polymorpha: A Resource for Invasive Species Research.</title>
        <authorList>
            <person name="McCartney M.A."/>
            <person name="Auch B."/>
            <person name="Kono T."/>
            <person name="Mallez S."/>
            <person name="Zhang Y."/>
            <person name="Obille A."/>
            <person name="Becker A."/>
            <person name="Abrahante J.E."/>
            <person name="Garbe J."/>
            <person name="Badalamenti J.P."/>
            <person name="Herman A."/>
            <person name="Mangelson H."/>
            <person name="Liachko I."/>
            <person name="Sullivan S."/>
            <person name="Sone E.D."/>
            <person name="Koren S."/>
            <person name="Silverstein K.A.T."/>
            <person name="Beckman K.B."/>
            <person name="Gohl D.M."/>
        </authorList>
    </citation>
    <scope>NUCLEOTIDE SEQUENCE</scope>
    <source>
        <strain evidence="13">Duluth1</strain>
        <tissue evidence="13">Whole animal</tissue>
    </source>
</reference>
<feature type="domain" description="Helicase ATP-binding" evidence="10">
    <location>
        <begin position="112"/>
        <end position="283"/>
    </location>
</feature>
<evidence type="ECO:0000256" key="7">
    <source>
        <dbReference type="ARBA" id="ARBA00047984"/>
    </source>
</evidence>
<protein>
    <recommendedName>
        <fullName evidence="1">RNA helicase</fullName>
        <ecNumber evidence="1">3.6.4.13</ecNumber>
    </recommendedName>
</protein>
<sequence>MTSASTKFSRDVSTSRASEEGADENPNEAQELGGRRRDRDSEAGLSEFRNPEGSYGLTTTVEDENAGAVSDQEGVAEGSPLGFEDMNLKDELLRGIYAYGFETPSAIQQRAIIPCVQGRDVIAQAQSGTGKTATFCTAVLERTECSTPETQAIILEPTRELALQTHRCLLALGDYMKVQTACIVGGGRVADDVTRLRQSPAHVVVGTPGRVKHLINAQHLDPRRVTMLVLDEADDLLSSDFKDQVYDIFRTLPDQVQVVLVSATMPPEVMSVTEQFMRNPLQILVKKEQLTLAGIRQFYVQVEREEWKFETLCDLYDSVCVNQAVIFCNSRRKVEQLTREMNDANFTVSAIHGDLDQKDRDVIMREFRTGSSRVLITTNLLARGIDVQQVSLVINYDVPRDRESYLHRIGRSGRFGRKGVAINFITQQDGRLIRDLEQFYNTEIQEMPRDIANYVS</sequence>
<dbReference type="SUPFAM" id="SSF52540">
    <property type="entry name" value="P-loop containing nucleoside triphosphate hydrolases"/>
    <property type="match status" value="1"/>
</dbReference>
<evidence type="ECO:0000256" key="4">
    <source>
        <dbReference type="ARBA" id="ARBA00022806"/>
    </source>
</evidence>
<gene>
    <name evidence="13" type="ORF">DPMN_173062</name>
</gene>
<dbReference type="FunFam" id="3.40.50.300:FF:000031">
    <property type="entry name" value="Eukaryotic initiation factor 4A-III"/>
    <property type="match status" value="1"/>
</dbReference>
<evidence type="ECO:0000259" key="12">
    <source>
        <dbReference type="PROSITE" id="PS51195"/>
    </source>
</evidence>
<dbReference type="AlphaFoldDB" id="A0A9D4E4D4"/>
<dbReference type="InterPro" id="IPR014001">
    <property type="entry name" value="Helicase_ATP-bd"/>
</dbReference>
<feature type="domain" description="DEAD-box RNA helicase Q" evidence="12">
    <location>
        <begin position="81"/>
        <end position="109"/>
    </location>
</feature>
<dbReference type="GO" id="GO:0005524">
    <property type="term" value="F:ATP binding"/>
    <property type="evidence" value="ECO:0007669"/>
    <property type="project" value="UniProtKB-KW"/>
</dbReference>
<comment type="catalytic activity">
    <reaction evidence="7">
        <text>ATP + H2O = ADP + phosphate + H(+)</text>
        <dbReference type="Rhea" id="RHEA:13065"/>
        <dbReference type="ChEBI" id="CHEBI:15377"/>
        <dbReference type="ChEBI" id="CHEBI:15378"/>
        <dbReference type="ChEBI" id="CHEBI:30616"/>
        <dbReference type="ChEBI" id="CHEBI:43474"/>
        <dbReference type="ChEBI" id="CHEBI:456216"/>
        <dbReference type="EC" id="3.6.4.13"/>
    </reaction>
</comment>
<keyword evidence="14" id="KW-1185">Reference proteome</keyword>
<evidence type="ECO:0000256" key="5">
    <source>
        <dbReference type="ARBA" id="ARBA00022840"/>
    </source>
</evidence>
<dbReference type="FunFam" id="3.40.50.300:FF:000849">
    <property type="entry name" value="ATP-dependent RNA helicase DBP5"/>
    <property type="match status" value="1"/>
</dbReference>
<dbReference type="GO" id="GO:0003724">
    <property type="term" value="F:RNA helicase activity"/>
    <property type="evidence" value="ECO:0007669"/>
    <property type="project" value="UniProtKB-EC"/>
</dbReference>
<comment type="caution">
    <text evidence="13">The sequence shown here is derived from an EMBL/GenBank/DDBJ whole genome shotgun (WGS) entry which is preliminary data.</text>
</comment>
<dbReference type="OrthoDB" id="6076977at2759"/>
<dbReference type="PROSITE" id="PS51195">
    <property type="entry name" value="Q_MOTIF"/>
    <property type="match status" value="1"/>
</dbReference>
<dbReference type="InterPro" id="IPR014014">
    <property type="entry name" value="RNA_helicase_DEAD_Q_motif"/>
</dbReference>
<dbReference type="InterPro" id="IPR027417">
    <property type="entry name" value="P-loop_NTPase"/>
</dbReference>
<evidence type="ECO:0000256" key="3">
    <source>
        <dbReference type="ARBA" id="ARBA00022801"/>
    </source>
</evidence>
<reference evidence="13" key="2">
    <citation type="submission" date="2020-11" db="EMBL/GenBank/DDBJ databases">
        <authorList>
            <person name="McCartney M.A."/>
            <person name="Auch B."/>
            <person name="Kono T."/>
            <person name="Mallez S."/>
            <person name="Becker A."/>
            <person name="Gohl D.M."/>
            <person name="Silverstein K.A.T."/>
            <person name="Koren S."/>
            <person name="Bechman K.B."/>
            <person name="Herman A."/>
            <person name="Abrahante J.E."/>
            <person name="Garbe J."/>
        </authorList>
    </citation>
    <scope>NUCLEOTIDE SEQUENCE</scope>
    <source>
        <strain evidence="13">Duluth1</strain>
        <tissue evidence="13">Whole animal</tissue>
    </source>
</reference>
<evidence type="ECO:0000256" key="1">
    <source>
        <dbReference type="ARBA" id="ARBA00012552"/>
    </source>
</evidence>
<feature type="compositionally biased region" description="Basic and acidic residues" evidence="9">
    <location>
        <begin position="33"/>
        <end position="42"/>
    </location>
</feature>
<dbReference type="GO" id="GO:0003723">
    <property type="term" value="F:RNA binding"/>
    <property type="evidence" value="ECO:0007669"/>
    <property type="project" value="UniProtKB-KW"/>
</dbReference>
<name>A0A9D4E4D4_DREPO</name>
<feature type="compositionally biased region" description="Polar residues" evidence="9">
    <location>
        <begin position="1"/>
        <end position="16"/>
    </location>
</feature>
<dbReference type="SMART" id="SM00490">
    <property type="entry name" value="HELICc"/>
    <property type="match status" value="1"/>
</dbReference>
<keyword evidence="2" id="KW-0547">Nucleotide-binding</keyword>
<evidence type="ECO:0000259" key="11">
    <source>
        <dbReference type="PROSITE" id="PS51194"/>
    </source>
</evidence>
<evidence type="ECO:0000256" key="2">
    <source>
        <dbReference type="ARBA" id="ARBA00022741"/>
    </source>
</evidence>